<dbReference type="Proteomes" id="UP000316916">
    <property type="component" value="Unassembled WGS sequence"/>
</dbReference>
<sequence>MLMTRKLLNLKICLFPFSLNSLIQTGLFNMYTFRTVFSLLLFSTLFLFPQLAKASAYWMEIHGSGKLKDPVKVQVFYGFIDDLSECHRTTGPEFHEIKNFQFFILNAKGEKSKFELQMKGDYWEGTFTPDQEGTYRILGMNDQQPVLLRSKNPAENVRPIDFMCSAYHVGKPSELILPVQFMDIILKEKNGIYTISPYRNMKPVEKGTAIRIFNPENWEKNISIDENHQAVFKPTLAGLYVIRQDWNDNTPGTFQGNSYGKIRYRNNYCLWIN</sequence>
<name>A0A521EUT0_9FLAO</name>
<dbReference type="EMBL" id="FXTC01000010">
    <property type="protein sequence ID" value="SMO87683.1"/>
    <property type="molecule type" value="Genomic_DNA"/>
</dbReference>
<keyword evidence="2" id="KW-1185">Reference proteome</keyword>
<evidence type="ECO:0000313" key="1">
    <source>
        <dbReference type="EMBL" id="SMO87683.1"/>
    </source>
</evidence>
<evidence type="ECO:0008006" key="3">
    <source>
        <dbReference type="Google" id="ProtNLM"/>
    </source>
</evidence>
<reference evidence="1 2" key="1">
    <citation type="submission" date="2017-05" db="EMBL/GenBank/DDBJ databases">
        <authorList>
            <person name="Varghese N."/>
            <person name="Submissions S."/>
        </authorList>
    </citation>
    <scope>NUCLEOTIDE SEQUENCE [LARGE SCALE GENOMIC DNA]</scope>
    <source>
        <strain evidence="1 2">DSM 29371</strain>
    </source>
</reference>
<protein>
    <recommendedName>
        <fullName evidence="3">DUF4198 domain-containing protein</fullName>
    </recommendedName>
</protein>
<proteinExistence type="predicted"/>
<accession>A0A521EUT0</accession>
<gene>
    <name evidence="1" type="ORF">SAMN06265171_1109</name>
</gene>
<evidence type="ECO:0000313" key="2">
    <source>
        <dbReference type="Proteomes" id="UP000316916"/>
    </source>
</evidence>
<dbReference type="AlphaFoldDB" id="A0A521EUT0"/>
<organism evidence="1 2">
    <name type="scientific">Chryseobacterium rhizoplanae</name>
    <dbReference type="NCBI Taxonomy" id="1609531"/>
    <lineage>
        <taxon>Bacteria</taxon>
        <taxon>Pseudomonadati</taxon>
        <taxon>Bacteroidota</taxon>
        <taxon>Flavobacteriia</taxon>
        <taxon>Flavobacteriales</taxon>
        <taxon>Weeksellaceae</taxon>
        <taxon>Chryseobacterium group</taxon>
        <taxon>Chryseobacterium</taxon>
    </lineage>
</organism>